<dbReference type="AlphaFoldDB" id="A0A9X3S1N9"/>
<dbReference type="RefSeq" id="WP_270040532.1">
    <property type="nucleotide sequence ID" value="NZ_JAPDOD010000011.1"/>
</dbReference>
<keyword evidence="3" id="KW-1185">Reference proteome</keyword>
<evidence type="ECO:0000256" key="1">
    <source>
        <dbReference type="SAM" id="MobiDB-lite"/>
    </source>
</evidence>
<dbReference type="InterPro" id="IPR013324">
    <property type="entry name" value="RNA_pol_sigma_r3/r4-like"/>
</dbReference>
<proteinExistence type="predicted"/>
<dbReference type="Proteomes" id="UP001149140">
    <property type="component" value="Unassembled WGS sequence"/>
</dbReference>
<evidence type="ECO:0000313" key="2">
    <source>
        <dbReference type="EMBL" id="MDA0161327.1"/>
    </source>
</evidence>
<accession>A0A9X3S1N9</accession>
<name>A0A9X3S1N9_9ACTN</name>
<gene>
    <name evidence="2" type="ORF">OM076_13700</name>
</gene>
<reference evidence="2" key="1">
    <citation type="submission" date="2022-10" db="EMBL/GenBank/DDBJ databases">
        <title>The WGS of Solirubrobacter ginsenosidimutans DSM 21036.</title>
        <authorList>
            <person name="Jiang Z."/>
        </authorList>
    </citation>
    <scope>NUCLEOTIDE SEQUENCE</scope>
    <source>
        <strain evidence="2">DSM 21036</strain>
    </source>
</reference>
<feature type="region of interest" description="Disordered" evidence="1">
    <location>
        <begin position="20"/>
        <end position="44"/>
    </location>
</feature>
<comment type="caution">
    <text evidence="2">The sequence shown here is derived from an EMBL/GenBank/DDBJ whole genome shotgun (WGS) entry which is preliminary data.</text>
</comment>
<dbReference type="SUPFAM" id="SSF88659">
    <property type="entry name" value="Sigma3 and sigma4 domains of RNA polymerase sigma factors"/>
    <property type="match status" value="1"/>
</dbReference>
<organism evidence="2 3">
    <name type="scientific">Solirubrobacter ginsenosidimutans</name>
    <dbReference type="NCBI Taxonomy" id="490573"/>
    <lineage>
        <taxon>Bacteria</taxon>
        <taxon>Bacillati</taxon>
        <taxon>Actinomycetota</taxon>
        <taxon>Thermoleophilia</taxon>
        <taxon>Solirubrobacterales</taxon>
        <taxon>Solirubrobacteraceae</taxon>
        <taxon>Solirubrobacter</taxon>
    </lineage>
</organism>
<evidence type="ECO:0000313" key="3">
    <source>
        <dbReference type="Proteomes" id="UP001149140"/>
    </source>
</evidence>
<sequence length="312" mass="35136">MPANGALRAEADRAVLGDGDIAGTVSKSTTAGTAGDEGGDEPPLRVRGDELDLYGEFHFELTKTVASRVHASWEVVEDACSFAWVEFFRYQPDRDRNWKGWMVTVAKREAWRLNALDLREREAVRGEDLPMEPVDPRDRHAEILEFRAAIDELKKLPPLLQEIVVMHSQSSRHQDVADLMGLSRPRVAQLLVQAAQRVAQLNEERHEDERPVASPRAARLRELEESPPEWLLNGVGRRPGRTKSDSAIVLSWRRAALVIDDFRQSHGWNSPTDAIGAIPIDPVARHSYQRAERAIADVAEARERRKGASRER</sequence>
<protein>
    <submittedName>
        <fullName evidence="2">Uncharacterized protein</fullName>
    </submittedName>
</protein>
<dbReference type="EMBL" id="JAPDOD010000011">
    <property type="protein sequence ID" value="MDA0161327.1"/>
    <property type="molecule type" value="Genomic_DNA"/>
</dbReference>